<dbReference type="Gene3D" id="3.80.10.10">
    <property type="entry name" value="Ribonuclease Inhibitor"/>
    <property type="match status" value="2"/>
</dbReference>
<dbReference type="SUPFAM" id="SSF48726">
    <property type="entry name" value="Immunoglobulin"/>
    <property type="match status" value="1"/>
</dbReference>
<keyword evidence="4" id="KW-1015">Disulfide bond</keyword>
<evidence type="ECO:0000256" key="3">
    <source>
        <dbReference type="ARBA" id="ARBA00022737"/>
    </source>
</evidence>
<evidence type="ECO:0000256" key="2">
    <source>
        <dbReference type="ARBA" id="ARBA00022729"/>
    </source>
</evidence>
<evidence type="ECO:0000256" key="1">
    <source>
        <dbReference type="ARBA" id="ARBA00022614"/>
    </source>
</evidence>
<dbReference type="InterPro" id="IPR013783">
    <property type="entry name" value="Ig-like_fold"/>
</dbReference>
<evidence type="ECO:0000313" key="8">
    <source>
        <dbReference type="EMBL" id="CAL8090647.1"/>
    </source>
</evidence>
<dbReference type="Pfam" id="PF07679">
    <property type="entry name" value="I-set"/>
    <property type="match status" value="1"/>
</dbReference>
<dbReference type="InterPro" id="IPR003599">
    <property type="entry name" value="Ig_sub"/>
</dbReference>
<dbReference type="InterPro" id="IPR007110">
    <property type="entry name" value="Ig-like_dom"/>
</dbReference>
<keyword evidence="9" id="KW-1185">Reference proteome</keyword>
<feature type="region of interest" description="Disordered" evidence="5">
    <location>
        <begin position="365"/>
        <end position="390"/>
    </location>
</feature>
<dbReference type="PANTHER" id="PTHR24366:SF96">
    <property type="entry name" value="LEUCINE RICH REPEAT CONTAINING 53"/>
    <property type="match status" value="1"/>
</dbReference>
<keyword evidence="6" id="KW-1133">Transmembrane helix</keyword>
<protein>
    <recommendedName>
        <fullName evidence="7">Ig-like domain-containing protein</fullName>
    </recommendedName>
</protein>
<dbReference type="InterPro" id="IPR013098">
    <property type="entry name" value="Ig_I-set"/>
</dbReference>
<accession>A0ABP1Q9U4</accession>
<dbReference type="InterPro" id="IPR032675">
    <property type="entry name" value="LRR_dom_sf"/>
</dbReference>
<organism evidence="8 9">
    <name type="scientific">Orchesella dallaii</name>
    <dbReference type="NCBI Taxonomy" id="48710"/>
    <lineage>
        <taxon>Eukaryota</taxon>
        <taxon>Metazoa</taxon>
        <taxon>Ecdysozoa</taxon>
        <taxon>Arthropoda</taxon>
        <taxon>Hexapoda</taxon>
        <taxon>Collembola</taxon>
        <taxon>Entomobryomorpha</taxon>
        <taxon>Entomobryoidea</taxon>
        <taxon>Orchesellidae</taxon>
        <taxon>Orchesellinae</taxon>
        <taxon>Orchesella</taxon>
    </lineage>
</organism>
<keyword evidence="1" id="KW-0433">Leucine-rich repeat</keyword>
<evidence type="ECO:0000313" key="9">
    <source>
        <dbReference type="Proteomes" id="UP001642540"/>
    </source>
</evidence>
<dbReference type="SMART" id="SM00408">
    <property type="entry name" value="IGc2"/>
    <property type="match status" value="1"/>
</dbReference>
<feature type="region of interest" description="Disordered" evidence="5">
    <location>
        <begin position="429"/>
        <end position="468"/>
    </location>
</feature>
<dbReference type="Gene3D" id="2.60.40.10">
    <property type="entry name" value="Immunoglobulins"/>
    <property type="match status" value="1"/>
</dbReference>
<dbReference type="PROSITE" id="PS50835">
    <property type="entry name" value="IG_LIKE"/>
    <property type="match status" value="1"/>
</dbReference>
<dbReference type="SMART" id="SM00409">
    <property type="entry name" value="IG"/>
    <property type="match status" value="1"/>
</dbReference>
<feature type="compositionally biased region" description="Low complexity" evidence="5">
    <location>
        <begin position="447"/>
        <end position="461"/>
    </location>
</feature>
<evidence type="ECO:0000256" key="4">
    <source>
        <dbReference type="ARBA" id="ARBA00023157"/>
    </source>
</evidence>
<dbReference type="Pfam" id="PF13855">
    <property type="entry name" value="LRR_8"/>
    <property type="match status" value="2"/>
</dbReference>
<dbReference type="CDD" id="cd00096">
    <property type="entry name" value="Ig"/>
    <property type="match status" value="1"/>
</dbReference>
<dbReference type="InterPro" id="IPR003598">
    <property type="entry name" value="Ig_sub2"/>
</dbReference>
<dbReference type="PANTHER" id="PTHR24366">
    <property type="entry name" value="IG(IMMUNOGLOBULIN) AND LRR(LEUCINE RICH REPEAT) DOMAINS"/>
    <property type="match status" value="1"/>
</dbReference>
<keyword evidence="3" id="KW-0677">Repeat</keyword>
<evidence type="ECO:0000256" key="6">
    <source>
        <dbReference type="SAM" id="Phobius"/>
    </source>
</evidence>
<evidence type="ECO:0000256" key="5">
    <source>
        <dbReference type="SAM" id="MobiDB-lite"/>
    </source>
</evidence>
<gene>
    <name evidence="8" type="ORF">ODALV1_LOCUS7713</name>
</gene>
<feature type="compositionally biased region" description="Polar residues" evidence="5">
    <location>
        <begin position="378"/>
        <end position="387"/>
    </location>
</feature>
<dbReference type="Proteomes" id="UP001642540">
    <property type="component" value="Unassembled WGS sequence"/>
</dbReference>
<reference evidence="8 9" key="1">
    <citation type="submission" date="2024-08" db="EMBL/GenBank/DDBJ databases">
        <authorList>
            <person name="Cucini C."/>
            <person name="Frati F."/>
        </authorList>
    </citation>
    <scope>NUCLEOTIDE SEQUENCE [LARGE SCALE GENOMIC DNA]</scope>
</reference>
<comment type="caution">
    <text evidence="8">The sequence shown here is derived from an EMBL/GenBank/DDBJ whole genome shotgun (WGS) entry which is preliminary data.</text>
</comment>
<keyword evidence="6" id="KW-0472">Membrane</keyword>
<dbReference type="InterPro" id="IPR001611">
    <property type="entry name" value="Leu-rich_rpt"/>
</dbReference>
<dbReference type="InterPro" id="IPR003591">
    <property type="entry name" value="Leu-rich_rpt_typical-subtyp"/>
</dbReference>
<dbReference type="InterPro" id="IPR036179">
    <property type="entry name" value="Ig-like_dom_sf"/>
</dbReference>
<keyword evidence="6" id="KW-0812">Transmembrane</keyword>
<feature type="transmembrane region" description="Helical" evidence="6">
    <location>
        <begin position="551"/>
        <end position="576"/>
    </location>
</feature>
<name>A0ABP1Q9U4_9HEXA</name>
<feature type="domain" description="Ig-like" evidence="7">
    <location>
        <begin position="378"/>
        <end position="529"/>
    </location>
</feature>
<feature type="transmembrane region" description="Helical" evidence="6">
    <location>
        <begin position="56"/>
        <end position="75"/>
    </location>
</feature>
<proteinExistence type="predicted"/>
<dbReference type="EMBL" id="CAXLJM020000024">
    <property type="protein sequence ID" value="CAL8090647.1"/>
    <property type="molecule type" value="Genomic_DNA"/>
</dbReference>
<sequence>MNKYAINFTKCCLSSACKRFGSTHLVKCMKTHAGVTSNAMDFVAESVRLRRPRCHILISWKLLLISSLTFTVVIIPHKICAQDLPADNNLDSAPALGQKMSTSCTPPKSINGKNHISCSGYSEIPPDIIDSREIQILDMSSGNSLQTLTDGQLSKANLGGLFNLILKKCDIRTIHRNAFSTSGGNVITDLDLSENNIEVLDPEVFGGLANLRTLILRGNPINRFQTEKVFPPGLSGLTNIDLSFCELDSLPDNAFDNLRIEKLYLNNNQLKTLTWRVFRNVPLLNHLSLHDNPWHCDCHVKFLIDILREKHLTLSIQQSTCATSPSANSLAGVKWDVAKLEDLTCHPTIEKLNYENYDVHGRESGVNEDYNAGEGGTPEQSYHNGDLTNDKGPVKLKQDVFFECTFSGYPRPEIKWLKDSKDFDFTKDESAAREMPSVSGEQARNINNDQSDNNSPSPSQSTPTGIKPRIEIQENTNMIVNTLDKEEKKRAYKFSELLIVRQVQKEDRGLYTCIVTNSAGLAEKAVFLNFTVPLEDELFLGGIGGRKRVAVWIWILVALLSVLIIILLSLIICVVWRRHEKRKQKRYREVVKDKFKDSNVDLGEFIDLKATSPQSQKSTKDAIVTDGTTPLF</sequence>
<dbReference type="SUPFAM" id="SSF52058">
    <property type="entry name" value="L domain-like"/>
    <property type="match status" value="2"/>
</dbReference>
<dbReference type="SMART" id="SM00369">
    <property type="entry name" value="LRR_TYP"/>
    <property type="match status" value="5"/>
</dbReference>
<keyword evidence="2" id="KW-0732">Signal</keyword>
<evidence type="ECO:0000259" key="7">
    <source>
        <dbReference type="PROSITE" id="PS50835"/>
    </source>
</evidence>